<dbReference type="Pfam" id="PF00002">
    <property type="entry name" value="7tm_2"/>
    <property type="match status" value="1"/>
</dbReference>
<evidence type="ECO:0000256" key="4">
    <source>
        <dbReference type="ARBA" id="ARBA00022692"/>
    </source>
</evidence>
<evidence type="ECO:0000256" key="9">
    <source>
        <dbReference type="ARBA" id="ARBA00023224"/>
    </source>
</evidence>
<dbReference type="GO" id="GO:0005886">
    <property type="term" value="C:plasma membrane"/>
    <property type="evidence" value="ECO:0007669"/>
    <property type="project" value="UniProtKB-SubCell"/>
</dbReference>
<evidence type="ECO:0000256" key="1">
    <source>
        <dbReference type="ARBA" id="ARBA00004651"/>
    </source>
</evidence>
<dbReference type="PRINTS" id="PR00249">
    <property type="entry name" value="GPCRSECRETIN"/>
</dbReference>
<dbReference type="GO" id="GO:0007166">
    <property type="term" value="P:cell surface receptor signaling pathway"/>
    <property type="evidence" value="ECO:0007669"/>
    <property type="project" value="InterPro"/>
</dbReference>
<evidence type="ECO:0000256" key="5">
    <source>
        <dbReference type="ARBA" id="ARBA00022989"/>
    </source>
</evidence>
<sequence>MCITWWDGIYQWPPTPVNTTISIECHKIFEMTMGEQSNDREFLYQQKHHYAERKCLANGQWGWNNWTNYTECLNLLAQQEKETSKMNYLQSIISYVVLVLLIASLVSLIISIVIFQSFKPLQCLRIRVHKNLCVALLMNCSLYIIMNSLVGIHRIDLSVQADWFCKTLKCLNVYSSMATINWMFVEGFLFHRRLYAPFHTNTKLYLIGYYSVGWLLPAICVLAWSLSLEFASNVSDKPCWEGYRVSNTIFIVSTPMMIAVGINFLFLISIIRILITKLRADTSKSDQATIKAIKATALLIPLLGIHHLIVLYNPSTFNRKLVNVYIVLNVLFQSVQGIIVAVLYCFTNNEVRTVLNAAWSRRRMSHSAMGNGGMSNVNLNGSHSPMPIPSSQQHFLQVFALFPGFADRSAFCTPPKQYFEH</sequence>
<evidence type="ECO:0000256" key="2">
    <source>
        <dbReference type="ARBA" id="ARBA00005314"/>
    </source>
</evidence>
<evidence type="ECO:0000256" key="6">
    <source>
        <dbReference type="ARBA" id="ARBA00023040"/>
    </source>
</evidence>
<dbReference type="InterPro" id="IPR017981">
    <property type="entry name" value="GPCR_2-like_7TM"/>
</dbReference>
<proteinExistence type="inferred from homology"/>
<comment type="subcellular location">
    <subcellularLocation>
        <location evidence="1">Cell membrane</location>
        <topology evidence="1">Multi-pass membrane protein</topology>
    </subcellularLocation>
</comment>
<organism evidence="13 14">
    <name type="scientific">Blomia tropicalis</name>
    <name type="common">Mite</name>
    <dbReference type="NCBI Taxonomy" id="40697"/>
    <lineage>
        <taxon>Eukaryota</taxon>
        <taxon>Metazoa</taxon>
        <taxon>Ecdysozoa</taxon>
        <taxon>Arthropoda</taxon>
        <taxon>Chelicerata</taxon>
        <taxon>Arachnida</taxon>
        <taxon>Acari</taxon>
        <taxon>Acariformes</taxon>
        <taxon>Sarcoptiformes</taxon>
        <taxon>Astigmata</taxon>
        <taxon>Glycyphagoidea</taxon>
        <taxon>Echimyopodidae</taxon>
        <taxon>Blomia</taxon>
    </lineage>
</organism>
<accession>A0A9Q0RIT3</accession>
<protein>
    <submittedName>
        <fullName evidence="13">Uncharacterized protein</fullName>
    </submittedName>
</protein>
<evidence type="ECO:0000259" key="11">
    <source>
        <dbReference type="PROSITE" id="PS50227"/>
    </source>
</evidence>
<keyword evidence="9" id="KW-0807">Transducer</keyword>
<feature type="transmembrane region" description="Helical" evidence="10">
    <location>
        <begin position="204"/>
        <end position="228"/>
    </location>
</feature>
<dbReference type="OMA" id="AETTHVR"/>
<feature type="transmembrane region" description="Helical" evidence="10">
    <location>
        <begin position="324"/>
        <end position="346"/>
    </location>
</feature>
<keyword evidence="6" id="KW-0297">G-protein coupled receptor</keyword>
<evidence type="ECO:0000313" key="13">
    <source>
        <dbReference type="EMBL" id="KAJ6215976.1"/>
    </source>
</evidence>
<keyword evidence="5 10" id="KW-1133">Transmembrane helix</keyword>
<reference evidence="13" key="1">
    <citation type="submission" date="2022-12" db="EMBL/GenBank/DDBJ databases">
        <title>Genome assemblies of Blomia tropicalis.</title>
        <authorList>
            <person name="Cui Y."/>
        </authorList>
    </citation>
    <scope>NUCLEOTIDE SEQUENCE</scope>
    <source>
        <tissue evidence="13">Adult mites</tissue>
    </source>
</reference>
<dbReference type="Gene3D" id="1.20.1070.10">
    <property type="entry name" value="Rhodopsin 7-helix transmembrane proteins"/>
    <property type="match status" value="1"/>
</dbReference>
<keyword evidence="4 10" id="KW-0812">Transmembrane</keyword>
<comment type="similarity">
    <text evidence="2">Belongs to the G-protein coupled receptor 2 family.</text>
</comment>
<dbReference type="PROSITE" id="PS50227">
    <property type="entry name" value="G_PROTEIN_RECEP_F2_3"/>
    <property type="match status" value="1"/>
</dbReference>
<feature type="transmembrane region" description="Helical" evidence="10">
    <location>
        <begin position="136"/>
        <end position="153"/>
    </location>
</feature>
<dbReference type="EMBL" id="JAPWDV010000004">
    <property type="protein sequence ID" value="KAJ6215976.1"/>
    <property type="molecule type" value="Genomic_DNA"/>
</dbReference>
<gene>
    <name evidence="13" type="ORF">RDWZM_010476</name>
</gene>
<evidence type="ECO:0000256" key="8">
    <source>
        <dbReference type="ARBA" id="ARBA00023170"/>
    </source>
</evidence>
<dbReference type="GO" id="GO:0008528">
    <property type="term" value="F:G protein-coupled peptide receptor activity"/>
    <property type="evidence" value="ECO:0007669"/>
    <property type="project" value="TreeGrafter"/>
</dbReference>
<dbReference type="SMART" id="SM00008">
    <property type="entry name" value="HormR"/>
    <property type="match status" value="1"/>
</dbReference>
<evidence type="ECO:0000256" key="7">
    <source>
        <dbReference type="ARBA" id="ARBA00023136"/>
    </source>
</evidence>
<keyword evidence="7 10" id="KW-0472">Membrane</keyword>
<feature type="transmembrane region" description="Helical" evidence="10">
    <location>
        <begin position="248"/>
        <end position="271"/>
    </location>
</feature>
<dbReference type="Proteomes" id="UP001142055">
    <property type="component" value="Chromosome 4"/>
</dbReference>
<dbReference type="GO" id="GO:0007188">
    <property type="term" value="P:adenylate cyclase-modulating G protein-coupled receptor signaling pathway"/>
    <property type="evidence" value="ECO:0007669"/>
    <property type="project" value="TreeGrafter"/>
</dbReference>
<dbReference type="InterPro" id="IPR050332">
    <property type="entry name" value="GPCR_2"/>
</dbReference>
<comment type="caution">
    <text evidence="13">The sequence shown here is derived from an EMBL/GenBank/DDBJ whole genome shotgun (WGS) entry which is preliminary data.</text>
</comment>
<feature type="transmembrane region" description="Helical" evidence="10">
    <location>
        <begin position="292"/>
        <end position="312"/>
    </location>
</feature>
<dbReference type="SUPFAM" id="SSF111418">
    <property type="entry name" value="Hormone receptor domain"/>
    <property type="match status" value="1"/>
</dbReference>
<keyword evidence="3" id="KW-1003">Cell membrane</keyword>
<feature type="transmembrane region" description="Helical" evidence="10">
    <location>
        <begin position="92"/>
        <end position="115"/>
    </location>
</feature>
<dbReference type="SUPFAM" id="SSF81321">
    <property type="entry name" value="Family A G protein-coupled receptor-like"/>
    <property type="match status" value="1"/>
</dbReference>
<evidence type="ECO:0000256" key="3">
    <source>
        <dbReference type="ARBA" id="ARBA00022475"/>
    </source>
</evidence>
<evidence type="ECO:0000256" key="10">
    <source>
        <dbReference type="SAM" id="Phobius"/>
    </source>
</evidence>
<dbReference type="PANTHER" id="PTHR45620">
    <property type="entry name" value="PDF RECEPTOR-LIKE PROTEIN-RELATED"/>
    <property type="match status" value="1"/>
</dbReference>
<dbReference type="AlphaFoldDB" id="A0A9Q0RIT3"/>
<feature type="domain" description="G-protein coupled receptors family 2 profile 1" evidence="11">
    <location>
        <begin position="1"/>
        <end position="76"/>
    </location>
</feature>
<feature type="domain" description="G-protein coupled receptors family 2 profile 2" evidence="12">
    <location>
        <begin position="93"/>
        <end position="348"/>
    </location>
</feature>
<name>A0A9Q0RIT3_BLOTA</name>
<dbReference type="InterPro" id="IPR001879">
    <property type="entry name" value="GPCR_2_extracellular_dom"/>
</dbReference>
<keyword evidence="14" id="KW-1185">Reference proteome</keyword>
<evidence type="ECO:0000259" key="12">
    <source>
        <dbReference type="PROSITE" id="PS50261"/>
    </source>
</evidence>
<dbReference type="InterPro" id="IPR000832">
    <property type="entry name" value="GPCR_2_secretin-like"/>
</dbReference>
<keyword evidence="8" id="KW-0675">Receptor</keyword>
<dbReference type="InterPro" id="IPR036445">
    <property type="entry name" value="GPCR_2_extracell_dom_sf"/>
</dbReference>
<dbReference type="Pfam" id="PF02793">
    <property type="entry name" value="HRM"/>
    <property type="match status" value="1"/>
</dbReference>
<dbReference type="PROSITE" id="PS50261">
    <property type="entry name" value="G_PROTEIN_RECEP_F2_4"/>
    <property type="match status" value="1"/>
</dbReference>
<evidence type="ECO:0000313" key="14">
    <source>
        <dbReference type="Proteomes" id="UP001142055"/>
    </source>
</evidence>
<feature type="transmembrane region" description="Helical" evidence="10">
    <location>
        <begin position="173"/>
        <end position="192"/>
    </location>
</feature>
<dbReference type="PANTHER" id="PTHR45620:SF40">
    <property type="entry name" value="CORTICOTROPIN-RELEASING FACTOR RECEPTOR 2-LIKE ISOFORM X1"/>
    <property type="match status" value="1"/>
</dbReference>
<dbReference type="Gene3D" id="4.10.1240.10">
    <property type="entry name" value="GPCR, family 2, extracellular hormone receptor domain"/>
    <property type="match status" value="1"/>
</dbReference>